<dbReference type="OrthoDB" id="3253416at2759"/>
<organism evidence="1 2">
    <name type="scientific">Fistulina hepatica ATCC 64428</name>
    <dbReference type="NCBI Taxonomy" id="1128425"/>
    <lineage>
        <taxon>Eukaryota</taxon>
        <taxon>Fungi</taxon>
        <taxon>Dikarya</taxon>
        <taxon>Basidiomycota</taxon>
        <taxon>Agaricomycotina</taxon>
        <taxon>Agaricomycetes</taxon>
        <taxon>Agaricomycetidae</taxon>
        <taxon>Agaricales</taxon>
        <taxon>Fistulinaceae</taxon>
        <taxon>Fistulina</taxon>
    </lineage>
</organism>
<proteinExistence type="predicted"/>
<evidence type="ECO:0000313" key="2">
    <source>
        <dbReference type="Proteomes" id="UP000054144"/>
    </source>
</evidence>
<dbReference type="Proteomes" id="UP000054144">
    <property type="component" value="Unassembled WGS sequence"/>
</dbReference>
<name>A0A0D6ZZU4_9AGAR</name>
<accession>A0A0D6ZZU4</accession>
<sequence length="107" mass="11807">MAGCDVIATEKYKFLKRDIGIQITQALSNTTGNRNTNMEYIQYEKKIVQGMGVVLEGWPLDKPLSHPSTLGNSIGKLEKKSQPSVIDIVEHSDKGSSDVWGMIAVKQ</sequence>
<evidence type="ECO:0000313" key="1">
    <source>
        <dbReference type="EMBL" id="KIY43035.1"/>
    </source>
</evidence>
<keyword evidence="2" id="KW-1185">Reference proteome</keyword>
<dbReference type="EMBL" id="KN882143">
    <property type="protein sequence ID" value="KIY43035.1"/>
    <property type="molecule type" value="Genomic_DNA"/>
</dbReference>
<dbReference type="AlphaFoldDB" id="A0A0D6ZZU4"/>
<reference evidence="1 2" key="1">
    <citation type="journal article" date="2015" name="Fungal Genet. Biol.">
        <title>Evolution of novel wood decay mechanisms in Agaricales revealed by the genome sequences of Fistulina hepatica and Cylindrobasidium torrendii.</title>
        <authorList>
            <person name="Floudas D."/>
            <person name="Held B.W."/>
            <person name="Riley R."/>
            <person name="Nagy L.G."/>
            <person name="Koehler G."/>
            <person name="Ransdell A.S."/>
            <person name="Younus H."/>
            <person name="Chow J."/>
            <person name="Chiniquy J."/>
            <person name="Lipzen A."/>
            <person name="Tritt A."/>
            <person name="Sun H."/>
            <person name="Haridas S."/>
            <person name="LaButti K."/>
            <person name="Ohm R.A."/>
            <person name="Kues U."/>
            <person name="Blanchette R.A."/>
            <person name="Grigoriev I.V."/>
            <person name="Minto R.E."/>
            <person name="Hibbett D.S."/>
        </authorList>
    </citation>
    <scope>NUCLEOTIDE SEQUENCE [LARGE SCALE GENOMIC DNA]</scope>
    <source>
        <strain evidence="1 2">ATCC 64428</strain>
    </source>
</reference>
<gene>
    <name evidence="1" type="ORF">FISHEDRAFT_78912</name>
</gene>
<protein>
    <submittedName>
        <fullName evidence="1">Uncharacterized protein</fullName>
    </submittedName>
</protein>